<gene>
    <name evidence="2" type="ORF">HF838_18230</name>
</gene>
<feature type="transmembrane region" description="Helical" evidence="1">
    <location>
        <begin position="89"/>
        <end position="115"/>
    </location>
</feature>
<dbReference type="AlphaFoldDB" id="A0A848D252"/>
<dbReference type="EMBL" id="JABAGO010000040">
    <property type="protein sequence ID" value="NMF00168.1"/>
    <property type="molecule type" value="Genomic_DNA"/>
</dbReference>
<protein>
    <submittedName>
        <fullName evidence="2">ABC transporter permease subunit</fullName>
    </submittedName>
</protein>
<dbReference type="GeneID" id="92838818"/>
<sequence length="254" mass="28586">MLTLWKVEFMKLKRSLVGWVLVFVLAVHLIADLSKTGSGEWDVFLQAVYMDLWIRPVVFTFLAGYLFVMDYEGRMQSLCFTYPFRRSEWFIAKMLVACALTGAVLVLSGLLDIVVGTLFLAEPLTWPILANQGQTLLFSWCLYLGLLPLGALMGIVTVTALRLAVAAIGVVVLEFPLVALFPGYFSWYPWLSPYLTMHDSGQNEALHVSETGLWVALSIMLLSLMLSWYLYVMKDPSDDGRSFSIRSSVKKVES</sequence>
<dbReference type="Proteomes" id="UP000561326">
    <property type="component" value="Unassembled WGS sequence"/>
</dbReference>
<dbReference type="Pfam" id="PF12730">
    <property type="entry name" value="ABC2_membrane_4"/>
    <property type="match status" value="1"/>
</dbReference>
<comment type="caution">
    <text evidence="2">The sequence shown here is derived from an EMBL/GenBank/DDBJ whole genome shotgun (WGS) entry which is preliminary data.</text>
</comment>
<proteinExistence type="predicted"/>
<keyword evidence="1" id="KW-0472">Membrane</keyword>
<evidence type="ECO:0000313" key="3">
    <source>
        <dbReference type="Proteomes" id="UP000561326"/>
    </source>
</evidence>
<dbReference type="RefSeq" id="WP_021621054.1">
    <property type="nucleotide sequence ID" value="NZ_CABKST010000113.1"/>
</dbReference>
<keyword evidence="1" id="KW-0812">Transmembrane</keyword>
<feature type="transmembrane region" description="Helical" evidence="1">
    <location>
        <begin position="213"/>
        <end position="232"/>
    </location>
</feature>
<evidence type="ECO:0000313" key="2">
    <source>
        <dbReference type="EMBL" id="NMF00168.1"/>
    </source>
</evidence>
<feature type="transmembrane region" description="Helical" evidence="1">
    <location>
        <begin position="12"/>
        <end position="31"/>
    </location>
</feature>
<name>A0A848D252_ANEAE</name>
<feature type="transmembrane region" description="Helical" evidence="1">
    <location>
        <begin position="43"/>
        <end position="68"/>
    </location>
</feature>
<organism evidence="2 3">
    <name type="scientific">Aneurinibacillus aneurinilyticus</name>
    <name type="common">Bacillus aneurinolyticus</name>
    <dbReference type="NCBI Taxonomy" id="1391"/>
    <lineage>
        <taxon>Bacteria</taxon>
        <taxon>Bacillati</taxon>
        <taxon>Bacillota</taxon>
        <taxon>Bacilli</taxon>
        <taxon>Bacillales</taxon>
        <taxon>Paenibacillaceae</taxon>
        <taxon>Aneurinibacillus group</taxon>
        <taxon>Aneurinibacillus</taxon>
    </lineage>
</organism>
<evidence type="ECO:0000256" key="1">
    <source>
        <dbReference type="SAM" id="Phobius"/>
    </source>
</evidence>
<dbReference type="OrthoDB" id="2663599at2"/>
<feature type="transmembrane region" description="Helical" evidence="1">
    <location>
        <begin position="163"/>
        <end position="185"/>
    </location>
</feature>
<feature type="transmembrane region" description="Helical" evidence="1">
    <location>
        <begin position="135"/>
        <end position="156"/>
    </location>
</feature>
<keyword evidence="1" id="KW-1133">Transmembrane helix</keyword>
<reference evidence="2 3" key="1">
    <citation type="submission" date="2020-04" db="EMBL/GenBank/DDBJ databases">
        <authorList>
            <person name="Hitch T.C.A."/>
            <person name="Wylensek D."/>
            <person name="Clavel T."/>
        </authorList>
    </citation>
    <scope>NUCLEOTIDE SEQUENCE [LARGE SCALE GENOMIC DNA]</scope>
    <source>
        <strain evidence="2 3">WB01_D5_05</strain>
    </source>
</reference>
<accession>A0A848D252</accession>